<comment type="caution">
    <text evidence="1">The sequence shown here is derived from an EMBL/GenBank/DDBJ whole genome shotgun (WGS) entry which is preliminary data.</text>
</comment>
<evidence type="ECO:0000313" key="2">
    <source>
        <dbReference type="Proteomes" id="UP000284684"/>
    </source>
</evidence>
<dbReference type="EMBL" id="MOBI01000015">
    <property type="protein sequence ID" value="ROM97116.1"/>
    <property type="molecule type" value="Genomic_DNA"/>
</dbReference>
<accession>A0A423GRH1</accession>
<organism evidence="1 2">
    <name type="scientific">Pseudomonas brassicacearum</name>
    <dbReference type="NCBI Taxonomy" id="930166"/>
    <lineage>
        <taxon>Bacteria</taxon>
        <taxon>Pseudomonadati</taxon>
        <taxon>Pseudomonadota</taxon>
        <taxon>Gammaproteobacteria</taxon>
        <taxon>Pseudomonadales</taxon>
        <taxon>Pseudomonadaceae</taxon>
        <taxon>Pseudomonas</taxon>
    </lineage>
</organism>
<evidence type="ECO:0000313" key="1">
    <source>
        <dbReference type="EMBL" id="ROM97116.1"/>
    </source>
</evidence>
<dbReference type="RefSeq" id="WP_123582696.1">
    <property type="nucleotide sequence ID" value="NZ_MOBI01000015.1"/>
</dbReference>
<name>A0A423GRH1_9PSED</name>
<protein>
    <submittedName>
        <fullName evidence="1">Uncharacterized protein</fullName>
    </submittedName>
</protein>
<sequence length="192" mass="22254">MSLRFVSPPPVPLGSITTAFPSSLRLEAEGLSQILGLTRLATHRGIEVKIGEENLIIPYRIHHEGDEQACGQLTGVQSILYSCLLTRHYDGRVRQRQLECILSVHEPWIVPFVFQLTGEYVIEILNTVEAHLSEISPTLYGSFIRDNQNYFQATQDRMISYWDCYYRTQYKHRSDYVGFQVFSKFHEFAENY</sequence>
<dbReference type="Proteomes" id="UP000284684">
    <property type="component" value="Unassembled WGS sequence"/>
</dbReference>
<reference evidence="1 2" key="1">
    <citation type="submission" date="2016-10" db="EMBL/GenBank/DDBJ databases">
        <title>Comparative genome analysis of multiple Pseudomonas spp. focuses on biocontrol and plant growth promoting traits.</title>
        <authorList>
            <person name="Tao X.-Y."/>
            <person name="Taylor C.G."/>
        </authorList>
    </citation>
    <scope>NUCLEOTIDE SEQUENCE [LARGE SCALE GENOMIC DNA]</scope>
    <source>
        <strain evidence="1 2">37D10</strain>
    </source>
</reference>
<gene>
    <name evidence="1" type="ORF">BK658_12820</name>
</gene>
<proteinExistence type="predicted"/>
<dbReference type="AlphaFoldDB" id="A0A423GRH1"/>